<dbReference type="GO" id="GO:0005737">
    <property type="term" value="C:cytoplasm"/>
    <property type="evidence" value="ECO:0007669"/>
    <property type="project" value="GOC"/>
</dbReference>
<dbReference type="GO" id="GO:0016020">
    <property type="term" value="C:membrane"/>
    <property type="evidence" value="ECO:0007669"/>
    <property type="project" value="InterPro"/>
</dbReference>
<sequence length="80" mass="9323">MLEIVDLKEPYKLGLSMCSVLWIFSYLALLFYLFVILFCITVGLFYVTELVEEYIVTTGKIIRYTIYAEIVLHFHSSDNG</sequence>
<reference evidence="2" key="1">
    <citation type="journal article" date="2015" name="PLoS Negl. Trop. Dis.">
        <title>Schistosoma mansoni Egg, Adult Male and Female Comparative Gene Expression Analysis and Identification of Novel Genes by RNA-Seq.</title>
        <authorList>
            <person name="Anderson L."/>
            <person name="Amaral M.S."/>
            <person name="Beckedorff F."/>
            <person name="Silva L.F."/>
            <person name="Dazzani B."/>
            <person name="Oliveira K.C."/>
            <person name="Almeida G.T."/>
            <person name="Gomes M.R."/>
            <person name="Pires D.S."/>
            <person name="Setubal J.C."/>
            <person name="DeMarco R."/>
            <person name="Verjovski-Almeida S."/>
        </authorList>
    </citation>
    <scope>NUCLEOTIDE SEQUENCE</scope>
    <source>
        <strain evidence="2">BH</strain>
    </source>
</reference>
<name>A0A146MIJ6_SCHMA</name>
<organism evidence="2">
    <name type="scientific">Schistosoma mansoni</name>
    <name type="common">Blood fluke</name>
    <dbReference type="NCBI Taxonomy" id="6183"/>
    <lineage>
        <taxon>Eukaryota</taxon>
        <taxon>Metazoa</taxon>
        <taxon>Spiralia</taxon>
        <taxon>Lophotrochozoa</taxon>
        <taxon>Platyhelminthes</taxon>
        <taxon>Trematoda</taxon>
        <taxon>Digenea</taxon>
        <taxon>Strigeidida</taxon>
        <taxon>Schistosomatoidea</taxon>
        <taxon>Schistosomatidae</taxon>
        <taxon>Schistosoma</taxon>
    </lineage>
</organism>
<keyword evidence="1" id="KW-0812">Transmembrane</keyword>
<proteinExistence type="predicted"/>
<dbReference type="Pfam" id="PF04148">
    <property type="entry name" value="Erv26"/>
    <property type="match status" value="1"/>
</dbReference>
<evidence type="ECO:0000256" key="1">
    <source>
        <dbReference type="SAM" id="Phobius"/>
    </source>
</evidence>
<dbReference type="AlphaFoldDB" id="A0A146MIJ6"/>
<keyword evidence="1" id="KW-1133">Transmembrane helix</keyword>
<dbReference type="GO" id="GO:0006888">
    <property type="term" value="P:endoplasmic reticulum to Golgi vesicle-mediated transport"/>
    <property type="evidence" value="ECO:0007669"/>
    <property type="project" value="InterPro"/>
</dbReference>
<accession>A0A146MIJ6</accession>
<protein>
    <submittedName>
        <fullName evidence="2">Uncharacterized protein</fullName>
    </submittedName>
</protein>
<keyword evidence="1" id="KW-0472">Membrane</keyword>
<gene>
    <name evidence="2" type="ORF">c3445_g1_i1</name>
</gene>
<dbReference type="InterPro" id="IPR007277">
    <property type="entry name" value="Svp26/Tex261"/>
</dbReference>
<dbReference type="GO" id="GO:0097020">
    <property type="term" value="F:COPII receptor activity"/>
    <property type="evidence" value="ECO:0007669"/>
    <property type="project" value="InterPro"/>
</dbReference>
<dbReference type="EMBL" id="GDQY01000034">
    <property type="protein sequence ID" value="JAQ18767.1"/>
    <property type="molecule type" value="Transcribed_RNA"/>
</dbReference>
<feature type="transmembrane region" description="Helical" evidence="1">
    <location>
        <begin position="20"/>
        <end position="47"/>
    </location>
</feature>
<evidence type="ECO:0000313" key="2">
    <source>
        <dbReference type="EMBL" id="JAQ18767.1"/>
    </source>
</evidence>